<evidence type="ECO:0000256" key="2">
    <source>
        <dbReference type="SAM" id="Phobius"/>
    </source>
</evidence>
<comment type="caution">
    <text evidence="3">The sequence shown here is derived from an EMBL/GenBank/DDBJ whole genome shotgun (WGS) entry which is preliminary data.</text>
</comment>
<keyword evidence="2" id="KW-0812">Transmembrane</keyword>
<sequence>MKAELQAFQILMSEEKRGVYDRYGDIQSALFGDADLPVVATSLSLAYHALSCILCIAFFSSNQFALSRYFMFLYSAISFALEMECRFVKTSSFFKNIYYVNELLPFQQVALMRRIAPAVALLLNLICAYFFVDMDKFHLFLWHSAVSTNRAIIEKMTDVVDATNYVRTLPTHSSAGIRASTSSEQTAAASDDDVKSDGGKSSGSSSKSANAVKEILDSMNETERQKVAELLKITVKLE</sequence>
<dbReference type="Proteomes" id="UP000236319">
    <property type="component" value="Unassembled WGS sequence"/>
</dbReference>
<reference evidence="3 4" key="1">
    <citation type="journal article" date="2017" name="BMC Genomics">
        <title>Whole-genome assembly of Babesia ovata and comparative genomics between closely related pathogens.</title>
        <authorList>
            <person name="Yamagishi J."/>
            <person name="Asada M."/>
            <person name="Hakimi H."/>
            <person name="Tanaka T.Q."/>
            <person name="Sugimoto C."/>
            <person name="Kawazu S."/>
        </authorList>
    </citation>
    <scope>NUCLEOTIDE SEQUENCE [LARGE SCALE GENOMIC DNA]</scope>
    <source>
        <strain evidence="3 4">Miyake</strain>
    </source>
</reference>
<dbReference type="GeneID" id="39873814"/>
<keyword evidence="4" id="KW-1185">Reference proteome</keyword>
<evidence type="ECO:0000313" key="4">
    <source>
        <dbReference type="Proteomes" id="UP000236319"/>
    </source>
</evidence>
<feature type="compositionally biased region" description="Low complexity" evidence="1">
    <location>
        <begin position="179"/>
        <end position="189"/>
    </location>
</feature>
<protein>
    <submittedName>
        <fullName evidence="3">DNAJ-like molecular chaperone</fullName>
    </submittedName>
</protein>
<dbReference type="RefSeq" id="XP_028866287.1">
    <property type="nucleotide sequence ID" value="XM_029010454.1"/>
</dbReference>
<gene>
    <name evidence="3" type="ORF">BOVATA_015370</name>
</gene>
<keyword evidence="2" id="KW-1133">Transmembrane helix</keyword>
<feature type="transmembrane region" description="Helical" evidence="2">
    <location>
        <begin position="38"/>
        <end position="59"/>
    </location>
</feature>
<feature type="region of interest" description="Disordered" evidence="1">
    <location>
        <begin position="176"/>
        <end position="211"/>
    </location>
</feature>
<dbReference type="AlphaFoldDB" id="A0A2H6KAM2"/>
<keyword evidence="2" id="KW-0472">Membrane</keyword>
<evidence type="ECO:0000256" key="1">
    <source>
        <dbReference type="SAM" id="MobiDB-lite"/>
    </source>
</evidence>
<dbReference type="EMBL" id="BDSA01000002">
    <property type="protein sequence ID" value="GBE60044.1"/>
    <property type="molecule type" value="Genomic_DNA"/>
</dbReference>
<accession>A0A2H6KAM2</accession>
<proteinExistence type="predicted"/>
<feature type="transmembrane region" description="Helical" evidence="2">
    <location>
        <begin position="114"/>
        <end position="132"/>
    </location>
</feature>
<organism evidence="3 4">
    <name type="scientific">Babesia ovata</name>
    <dbReference type="NCBI Taxonomy" id="189622"/>
    <lineage>
        <taxon>Eukaryota</taxon>
        <taxon>Sar</taxon>
        <taxon>Alveolata</taxon>
        <taxon>Apicomplexa</taxon>
        <taxon>Aconoidasida</taxon>
        <taxon>Piroplasmida</taxon>
        <taxon>Babesiidae</taxon>
        <taxon>Babesia</taxon>
    </lineage>
</organism>
<evidence type="ECO:0000313" key="3">
    <source>
        <dbReference type="EMBL" id="GBE60044.1"/>
    </source>
</evidence>
<name>A0A2H6KAM2_9APIC</name>
<dbReference type="VEuPathDB" id="PiroplasmaDB:BOVATA_015370"/>
<dbReference type="OrthoDB" id="360190at2759"/>